<keyword evidence="1" id="KW-0472">Membrane</keyword>
<dbReference type="EMBL" id="AOLN01000018">
    <property type="protein sequence ID" value="ELZ91184.1"/>
    <property type="molecule type" value="Genomic_DNA"/>
</dbReference>
<proteinExistence type="predicted"/>
<accession>M0I6W0</accession>
<sequence length="119" mass="12787">MPSGDDPSGDGARVGVGTIRRARRVATASETVVAFALLAVAWVGGFVGILPKEVWILNAPALAVAFFLDTLAFNEFGIRARTVFYPALVVFGYAEAMVVGAVVRWGRRVSRRSRTETDT</sequence>
<feature type="transmembrane region" description="Helical" evidence="1">
    <location>
        <begin position="55"/>
        <end position="73"/>
    </location>
</feature>
<keyword evidence="3" id="KW-1185">Reference proteome</keyword>
<keyword evidence="1" id="KW-1133">Transmembrane helix</keyword>
<feature type="transmembrane region" description="Helical" evidence="1">
    <location>
        <begin position="85"/>
        <end position="105"/>
    </location>
</feature>
<comment type="caution">
    <text evidence="2">The sequence shown here is derived from an EMBL/GenBank/DDBJ whole genome shotgun (WGS) entry which is preliminary data.</text>
</comment>
<reference evidence="2 3" key="1">
    <citation type="journal article" date="2014" name="PLoS Genet.">
        <title>Phylogenetically driven sequencing of extremely halophilic archaea reveals strategies for static and dynamic osmo-response.</title>
        <authorList>
            <person name="Becker E.A."/>
            <person name="Seitzer P.M."/>
            <person name="Tritt A."/>
            <person name="Larsen D."/>
            <person name="Krusor M."/>
            <person name="Yao A.I."/>
            <person name="Wu D."/>
            <person name="Madern D."/>
            <person name="Eisen J.A."/>
            <person name="Darling A.E."/>
            <person name="Facciotti M.T."/>
        </authorList>
    </citation>
    <scope>NUCLEOTIDE SEQUENCE [LARGE SCALE GENOMIC DNA]</scope>
    <source>
        <strain evidence="2 3">ATCC BAA-1512</strain>
    </source>
</reference>
<dbReference type="AlphaFoldDB" id="M0I6W0"/>
<name>M0I6W0_9EURY</name>
<gene>
    <name evidence="2" type="ORF">C440_12759</name>
</gene>
<keyword evidence="1" id="KW-0812">Transmembrane</keyword>
<evidence type="ECO:0000313" key="2">
    <source>
        <dbReference type="EMBL" id="ELZ91184.1"/>
    </source>
</evidence>
<evidence type="ECO:0000313" key="3">
    <source>
        <dbReference type="Proteomes" id="UP000011550"/>
    </source>
</evidence>
<protein>
    <submittedName>
        <fullName evidence="2">Uncharacterized protein</fullName>
    </submittedName>
</protein>
<dbReference type="PATRIC" id="fig|662479.7.peg.2580"/>
<dbReference type="Proteomes" id="UP000011550">
    <property type="component" value="Unassembled WGS sequence"/>
</dbReference>
<feature type="transmembrane region" description="Helical" evidence="1">
    <location>
        <begin position="32"/>
        <end position="50"/>
    </location>
</feature>
<dbReference type="STRING" id="662479.C440_12759"/>
<evidence type="ECO:0000256" key="1">
    <source>
        <dbReference type="SAM" id="Phobius"/>
    </source>
</evidence>
<dbReference type="RefSeq" id="WP_008320876.1">
    <property type="nucleotide sequence ID" value="NZ_AOLN01000018.1"/>
</dbReference>
<organism evidence="2 3">
    <name type="scientific">Haloferax mucosum ATCC BAA-1512</name>
    <dbReference type="NCBI Taxonomy" id="662479"/>
    <lineage>
        <taxon>Archaea</taxon>
        <taxon>Methanobacteriati</taxon>
        <taxon>Methanobacteriota</taxon>
        <taxon>Stenosarchaea group</taxon>
        <taxon>Halobacteria</taxon>
        <taxon>Halobacteriales</taxon>
        <taxon>Haloferacaceae</taxon>
        <taxon>Haloferax</taxon>
    </lineage>
</organism>